<dbReference type="CDD" id="cd08500">
    <property type="entry name" value="PBP2_NikA_DppA_OppA_like_4"/>
    <property type="match status" value="1"/>
</dbReference>
<feature type="domain" description="Solute-binding protein family 5" evidence="4">
    <location>
        <begin position="105"/>
        <end position="518"/>
    </location>
</feature>
<comment type="subcellular location">
    <subcellularLocation>
        <location evidence="1">Periplasm</location>
    </subcellularLocation>
</comment>
<feature type="chain" id="PRO_5001960660" evidence="3">
    <location>
        <begin position="26"/>
        <end position="638"/>
    </location>
</feature>
<evidence type="ECO:0000256" key="2">
    <source>
        <dbReference type="ARBA" id="ARBA00005695"/>
    </source>
</evidence>
<evidence type="ECO:0000259" key="4">
    <source>
        <dbReference type="Pfam" id="PF00496"/>
    </source>
</evidence>
<dbReference type="EMBL" id="JANX01000008">
    <property type="protein sequence ID" value="KGM35870.1"/>
    <property type="molecule type" value="Genomic_DNA"/>
</dbReference>
<dbReference type="InterPro" id="IPR039424">
    <property type="entry name" value="SBP_5"/>
</dbReference>
<keyword evidence="3" id="KW-0732">Signal</keyword>
<accession>A0A0A0DCZ8</accession>
<dbReference type="GO" id="GO:0030288">
    <property type="term" value="C:outer membrane-bounded periplasmic space"/>
    <property type="evidence" value="ECO:0007669"/>
    <property type="project" value="UniProtKB-ARBA"/>
</dbReference>
<evidence type="ECO:0000313" key="6">
    <source>
        <dbReference type="Proteomes" id="UP000029995"/>
    </source>
</evidence>
<organism evidence="5 6">
    <name type="scientific">Inquilinus limosus MP06</name>
    <dbReference type="NCBI Taxonomy" id="1398085"/>
    <lineage>
        <taxon>Bacteria</taxon>
        <taxon>Pseudomonadati</taxon>
        <taxon>Pseudomonadota</taxon>
        <taxon>Alphaproteobacteria</taxon>
        <taxon>Rhodospirillales</taxon>
        <taxon>Rhodospirillaceae</taxon>
        <taxon>Inquilinus</taxon>
    </lineage>
</organism>
<dbReference type="InterPro" id="IPR000914">
    <property type="entry name" value="SBP_5_dom"/>
</dbReference>
<dbReference type="Proteomes" id="UP000029995">
    <property type="component" value="Unassembled WGS sequence"/>
</dbReference>
<dbReference type="PANTHER" id="PTHR30290">
    <property type="entry name" value="PERIPLASMIC BINDING COMPONENT OF ABC TRANSPORTER"/>
    <property type="match status" value="1"/>
</dbReference>
<dbReference type="Gene3D" id="3.40.190.10">
    <property type="entry name" value="Periplasmic binding protein-like II"/>
    <property type="match status" value="1"/>
</dbReference>
<evidence type="ECO:0000313" key="5">
    <source>
        <dbReference type="EMBL" id="KGM35870.1"/>
    </source>
</evidence>
<evidence type="ECO:0000256" key="1">
    <source>
        <dbReference type="ARBA" id="ARBA00004418"/>
    </source>
</evidence>
<protein>
    <submittedName>
        <fullName evidence="5">Peptide ABC transporter substrate-binding protein</fullName>
    </submittedName>
</protein>
<dbReference type="GO" id="GO:1904680">
    <property type="term" value="F:peptide transmembrane transporter activity"/>
    <property type="evidence" value="ECO:0007669"/>
    <property type="project" value="TreeGrafter"/>
</dbReference>
<reference evidence="5 6" key="1">
    <citation type="submission" date="2014-01" db="EMBL/GenBank/DDBJ databases">
        <title>Genome sequence determination for a cystic fibrosis isolate, Inquilinus limosus.</title>
        <authorList>
            <person name="Pino M."/>
            <person name="Di Conza J."/>
            <person name="Gutkind G."/>
        </authorList>
    </citation>
    <scope>NUCLEOTIDE SEQUENCE [LARGE SCALE GENOMIC DNA]</scope>
    <source>
        <strain evidence="5 6">MP06</strain>
    </source>
</reference>
<dbReference type="SUPFAM" id="SSF53850">
    <property type="entry name" value="Periplasmic binding protein-like II"/>
    <property type="match status" value="1"/>
</dbReference>
<dbReference type="OrthoDB" id="9803988at2"/>
<gene>
    <name evidence="5" type="ORF">P409_01960</name>
</gene>
<name>A0A0A0DCZ8_9PROT</name>
<dbReference type="GO" id="GO:0043190">
    <property type="term" value="C:ATP-binding cassette (ABC) transporter complex"/>
    <property type="evidence" value="ECO:0007669"/>
    <property type="project" value="InterPro"/>
</dbReference>
<dbReference type="RefSeq" id="WP_034831262.1">
    <property type="nucleotide sequence ID" value="NZ_JANX01000008.1"/>
</dbReference>
<evidence type="ECO:0000256" key="3">
    <source>
        <dbReference type="SAM" id="SignalP"/>
    </source>
</evidence>
<dbReference type="PANTHER" id="PTHR30290:SF62">
    <property type="entry name" value="OLIGOPEPTIDE ABC TRANSPORTER, PERIPLASMIC OLIGOPEPTIDE-BINDING PROTEIN"/>
    <property type="match status" value="1"/>
</dbReference>
<dbReference type="Pfam" id="PF00496">
    <property type="entry name" value="SBP_bac_5"/>
    <property type="match status" value="1"/>
</dbReference>
<dbReference type="Gene3D" id="3.10.105.10">
    <property type="entry name" value="Dipeptide-binding Protein, Domain 3"/>
    <property type="match status" value="1"/>
</dbReference>
<proteinExistence type="inferred from homology"/>
<dbReference type="GO" id="GO:0015833">
    <property type="term" value="P:peptide transport"/>
    <property type="evidence" value="ECO:0007669"/>
    <property type="project" value="TreeGrafter"/>
</dbReference>
<sequence>MTWIHRFAAAAAAAAALAVAVPAGAASPILVETPMYEQDVAAGKLPPVAQRVPQDPSIVDLAAEKKEPGKPGGEIAWMVGRARDIRIMNTYSYARLVAYGPDFQLHPDILQSIDVDGEKVFTLHLRPGHKWSDGQPFTSDDFRYFWEDVSQDKELMPYGPDTRLLVDGEQPKVEFPDAVTVRYSWSRPNPDFLPAIAGATPLYIFAPAHYLKQFHKKYADAAALDAKVKEAGARNWVALYKQREKLIDSANPELPVLEPWVNTTKPPAERFVFVRNPYYHRVDSQGRQLPYLDRVVVNVVEGSLIPAKTGTGEADLQARGLRFDNISFLKAGEQAGGYKVRLWPTALGSEVALYPNLNCNDPDWRALNRDVRFRRALSLGVDRDEINQTVFFGQARPSQNTVLPQSPYYDEALATEWAKFDLDKANALLDEIGLTKRDGDGIRLMPNGRRLEIVVESAGERSLEADVLQLVRESWAKIGVALHTAQSQRDVFLQRIFAGDTVMSVWQGWDNGLITPTTGPTQLAPVDQNWLQYPKWGQFVQTGGGAGEKPDLDFGEKLMALYAEWRGTTDAARRDAIMREMVKIQADEVTSIGTVQGVLQPVVVKTRLHNVPEKGIFSWDPGAHFGVYRPDTFWVDPS</sequence>
<dbReference type="AlphaFoldDB" id="A0A0A0DCZ8"/>
<comment type="caution">
    <text evidence="5">The sequence shown here is derived from an EMBL/GenBank/DDBJ whole genome shotgun (WGS) entry which is preliminary data.</text>
</comment>
<feature type="signal peptide" evidence="3">
    <location>
        <begin position="1"/>
        <end position="25"/>
    </location>
</feature>
<comment type="similarity">
    <text evidence="2">Belongs to the bacterial solute-binding protein 5 family.</text>
</comment>